<sequence>MMRIDRAQQDQFAAEATSRFPERLRSFLSGRFREHAGALAGPAGLELVNGRIVEARTRGFVGERDIARYVTLGFVLGEGFVAEPWARAVFADSAIRTPTERIETLWRTAEHRELDDAAGSTARAMSAPEKR</sequence>
<dbReference type="RefSeq" id="WP_269038956.1">
    <property type="nucleotide sequence ID" value="NZ_CP114040.1"/>
</dbReference>
<dbReference type="Proteomes" id="UP001164459">
    <property type="component" value="Chromosome"/>
</dbReference>
<evidence type="ECO:0000313" key="1">
    <source>
        <dbReference type="EMBL" id="WAS96590.1"/>
    </source>
</evidence>
<name>A0ABY7HBV9_9BACT</name>
<dbReference type="EMBL" id="CP114040">
    <property type="protein sequence ID" value="WAS96590.1"/>
    <property type="molecule type" value="Genomic_DNA"/>
</dbReference>
<organism evidence="1 2">
    <name type="scientific">Nannocystis punicea</name>
    <dbReference type="NCBI Taxonomy" id="2995304"/>
    <lineage>
        <taxon>Bacteria</taxon>
        <taxon>Pseudomonadati</taxon>
        <taxon>Myxococcota</taxon>
        <taxon>Polyangia</taxon>
        <taxon>Nannocystales</taxon>
        <taxon>Nannocystaceae</taxon>
        <taxon>Nannocystis</taxon>
    </lineage>
</organism>
<reference evidence="1" key="1">
    <citation type="submission" date="2022-11" db="EMBL/GenBank/DDBJ databases">
        <title>Minimal conservation of predation-associated metabolite biosynthetic gene clusters underscores biosynthetic potential of Myxococcota including descriptions for ten novel species: Archangium lansinium sp. nov., Myxococcus landrumus sp. nov., Nannocystis bai.</title>
        <authorList>
            <person name="Ahearne A."/>
            <person name="Stevens C."/>
            <person name="Dowd S."/>
        </authorList>
    </citation>
    <scope>NUCLEOTIDE SEQUENCE</scope>
    <source>
        <strain evidence="1">Fl3</strain>
    </source>
</reference>
<gene>
    <name evidence="1" type="ORF">O0S08_10570</name>
</gene>
<accession>A0ABY7HBV9</accession>
<keyword evidence="2" id="KW-1185">Reference proteome</keyword>
<evidence type="ECO:0000313" key="2">
    <source>
        <dbReference type="Proteomes" id="UP001164459"/>
    </source>
</evidence>
<protein>
    <submittedName>
        <fullName evidence="1">Uncharacterized protein</fullName>
    </submittedName>
</protein>
<proteinExistence type="predicted"/>